<feature type="transmembrane region" description="Helical" evidence="1">
    <location>
        <begin position="147"/>
        <end position="167"/>
    </location>
</feature>
<comment type="caution">
    <text evidence="2">The sequence shown here is derived from an EMBL/GenBank/DDBJ whole genome shotgun (WGS) entry which is preliminary data.</text>
</comment>
<feature type="transmembrane region" description="Helical" evidence="1">
    <location>
        <begin position="58"/>
        <end position="79"/>
    </location>
</feature>
<feature type="transmembrane region" description="Helical" evidence="1">
    <location>
        <begin position="117"/>
        <end position="135"/>
    </location>
</feature>
<evidence type="ECO:0000313" key="2">
    <source>
        <dbReference type="EMBL" id="HEA18563.1"/>
    </source>
</evidence>
<name>A0A7V1GGA3_9GAMM</name>
<dbReference type="AlphaFoldDB" id="A0A7V1GGA3"/>
<evidence type="ECO:0000256" key="1">
    <source>
        <dbReference type="SAM" id="Phobius"/>
    </source>
</evidence>
<proteinExistence type="predicted"/>
<dbReference type="Proteomes" id="UP000886188">
    <property type="component" value="Unassembled WGS sequence"/>
</dbReference>
<feature type="transmembrane region" description="Helical" evidence="1">
    <location>
        <begin position="91"/>
        <end position="111"/>
    </location>
</feature>
<gene>
    <name evidence="2" type="ORF">ENH88_19375</name>
</gene>
<protein>
    <submittedName>
        <fullName evidence="2">DUF998 domain-containing protein</fullName>
    </submittedName>
</protein>
<keyword evidence="1" id="KW-0812">Transmembrane</keyword>
<dbReference type="EMBL" id="DRGM01000187">
    <property type="protein sequence ID" value="HEA18563.1"/>
    <property type="molecule type" value="Genomic_DNA"/>
</dbReference>
<feature type="transmembrane region" description="Helical" evidence="1">
    <location>
        <begin position="24"/>
        <end position="46"/>
    </location>
</feature>
<reference evidence="2" key="1">
    <citation type="journal article" date="2020" name="mSystems">
        <title>Genome- and Community-Level Interaction Insights into Carbon Utilization and Element Cycling Functions of Hydrothermarchaeota in Hydrothermal Sediment.</title>
        <authorList>
            <person name="Zhou Z."/>
            <person name="Liu Y."/>
            <person name="Xu W."/>
            <person name="Pan J."/>
            <person name="Luo Z.H."/>
            <person name="Li M."/>
        </authorList>
    </citation>
    <scope>NUCLEOTIDE SEQUENCE [LARGE SCALE GENOMIC DNA]</scope>
    <source>
        <strain evidence="2">HyVt-346</strain>
    </source>
</reference>
<feature type="transmembrane region" description="Helical" evidence="1">
    <location>
        <begin position="179"/>
        <end position="196"/>
    </location>
</feature>
<accession>A0A7V1GGA3</accession>
<sequence>MLRVSRKGYPVNFFTKASVKQAHLIWIASIINIGLGFVIPGFDVFAKSISHVALEEPVFAYTHRIADIMIGISMCFFAIGIQLTSPSRISFSMASVLLLGLSMISAGIWTLETPLHLLYNLSIFMIIAPLSFSLEFKNIIKSPSFELFSAAVSFLHVFMFWLIYAGFIPSEINGLVQRMWAIPTMGWFGIAAYMLGSRQFSANNSMHATSA</sequence>
<keyword evidence="1" id="KW-0472">Membrane</keyword>
<keyword evidence="1" id="KW-1133">Transmembrane helix</keyword>
<organism evidence="2">
    <name type="scientific">Pseudoalteromonas prydzensis</name>
    <dbReference type="NCBI Taxonomy" id="182141"/>
    <lineage>
        <taxon>Bacteria</taxon>
        <taxon>Pseudomonadati</taxon>
        <taxon>Pseudomonadota</taxon>
        <taxon>Gammaproteobacteria</taxon>
        <taxon>Alteromonadales</taxon>
        <taxon>Pseudoalteromonadaceae</taxon>
        <taxon>Pseudoalteromonas</taxon>
    </lineage>
</organism>